<reference evidence="1 2" key="1">
    <citation type="submission" date="2011-11" db="EMBL/GenBank/DDBJ databases">
        <title>The Noncontiguous Finished genome of Desulfosporosinus youngiae DSM 17734.</title>
        <authorList>
            <consortium name="US DOE Joint Genome Institute (JGI-PGF)"/>
            <person name="Lucas S."/>
            <person name="Han J."/>
            <person name="Lapidus A."/>
            <person name="Cheng J.-F."/>
            <person name="Goodwin L."/>
            <person name="Pitluck S."/>
            <person name="Peters L."/>
            <person name="Ovchinnikova G."/>
            <person name="Lu M."/>
            <person name="Land M.L."/>
            <person name="Hauser L."/>
            <person name="Pester M."/>
            <person name="Spring S."/>
            <person name="Ollivier B."/>
            <person name="Rattei T."/>
            <person name="Klenk H.-P."/>
            <person name="Wagner M."/>
            <person name="Loy A."/>
            <person name="Woyke T.J."/>
        </authorList>
    </citation>
    <scope>NUCLEOTIDE SEQUENCE [LARGE SCALE GENOMIC DNA]</scope>
    <source>
        <strain evidence="1 2">DSM 17734</strain>
    </source>
</reference>
<proteinExistence type="predicted"/>
<name>H5XYS4_9FIRM</name>
<gene>
    <name evidence="1" type="ORF">DesyoDRAFT_4676</name>
</gene>
<dbReference type="AlphaFoldDB" id="H5XYS4"/>
<dbReference type="OrthoDB" id="1807786at2"/>
<evidence type="ECO:0000313" key="1">
    <source>
        <dbReference type="EMBL" id="EHQ91630.1"/>
    </source>
</evidence>
<dbReference type="Proteomes" id="UP000005104">
    <property type="component" value="Chromosome"/>
</dbReference>
<dbReference type="HOGENOM" id="CLU_1989083_0_0_9"/>
<sequence length="125" mass="13868">MATVDKENVIGENCIYCGSTVNVHAFCKIKKHGSEEKKVCYSVCPNCVEHIEKNLEPDVPCETCIVCGKSTEVYAFCSMAPLLEEEGSEKVCHCVCPDCVAELQDKVFDYYNEVLNQGYTPVKNG</sequence>
<evidence type="ECO:0000313" key="2">
    <source>
        <dbReference type="Proteomes" id="UP000005104"/>
    </source>
</evidence>
<keyword evidence="2" id="KW-1185">Reference proteome</keyword>
<accession>H5XYS4</accession>
<dbReference type="RefSeq" id="WP_007786628.1">
    <property type="nucleotide sequence ID" value="NZ_CM001441.1"/>
</dbReference>
<protein>
    <submittedName>
        <fullName evidence="1">Uncharacterized protein</fullName>
    </submittedName>
</protein>
<dbReference type="EMBL" id="CM001441">
    <property type="protein sequence ID" value="EHQ91630.1"/>
    <property type="molecule type" value="Genomic_DNA"/>
</dbReference>
<organism evidence="1 2">
    <name type="scientific">Desulfosporosinus youngiae DSM 17734</name>
    <dbReference type="NCBI Taxonomy" id="768710"/>
    <lineage>
        <taxon>Bacteria</taxon>
        <taxon>Bacillati</taxon>
        <taxon>Bacillota</taxon>
        <taxon>Clostridia</taxon>
        <taxon>Eubacteriales</taxon>
        <taxon>Desulfitobacteriaceae</taxon>
        <taxon>Desulfosporosinus</taxon>
    </lineage>
</organism>